<keyword evidence="4" id="KW-0472">Membrane</keyword>
<comment type="subcellular location">
    <subcellularLocation>
        <location evidence="1">Membrane</location>
        <topology evidence="1">Single-pass membrane protein</topology>
    </subcellularLocation>
</comment>
<evidence type="ECO:0000256" key="1">
    <source>
        <dbReference type="ARBA" id="ARBA00004167"/>
    </source>
</evidence>
<feature type="chain" id="PRO_5035430175" evidence="5">
    <location>
        <begin position="24"/>
        <end position="1285"/>
    </location>
</feature>
<keyword evidence="3" id="KW-1133">Transmembrane helix</keyword>
<dbReference type="GO" id="GO:0005886">
    <property type="term" value="C:plasma membrane"/>
    <property type="evidence" value="ECO:0007669"/>
    <property type="project" value="InterPro"/>
</dbReference>
<evidence type="ECO:0000256" key="5">
    <source>
        <dbReference type="SAM" id="SignalP"/>
    </source>
</evidence>
<dbReference type="RefSeq" id="WP_202686279.1">
    <property type="nucleotide sequence ID" value="NZ_JAESVN010000001.1"/>
</dbReference>
<evidence type="ECO:0000256" key="4">
    <source>
        <dbReference type="ARBA" id="ARBA00023136"/>
    </source>
</evidence>
<dbReference type="Pfam" id="PF04357">
    <property type="entry name" value="TamB"/>
    <property type="match status" value="1"/>
</dbReference>
<evidence type="ECO:0000313" key="8">
    <source>
        <dbReference type="Proteomes" id="UP000648908"/>
    </source>
</evidence>
<feature type="signal peptide" evidence="5">
    <location>
        <begin position="1"/>
        <end position="23"/>
    </location>
</feature>
<organism evidence="7 8">
    <name type="scientific">Szabonella alba</name>
    <dbReference type="NCBI Taxonomy" id="2804194"/>
    <lineage>
        <taxon>Bacteria</taxon>
        <taxon>Pseudomonadati</taxon>
        <taxon>Pseudomonadota</taxon>
        <taxon>Alphaproteobacteria</taxon>
        <taxon>Rhodobacterales</taxon>
        <taxon>Paracoccaceae</taxon>
        <taxon>Szabonella</taxon>
    </lineage>
</organism>
<keyword evidence="2" id="KW-0812">Transmembrane</keyword>
<name>A0A8K0V5D3_9RHOB</name>
<sequence>MRHFILPLLLAGTLGLGTVPAIAQTPTEERDRFTAFLEDNLSGSGRQVTVTGFRGALSSRAAMDSLTIADEQGVWITLTDVVLDWNRLAVLRGEISVNELSAAQVTVERAPVGAEGDVPAAEAGGFSLPELPVSVDIGKLSIQSLTLGASLLGEEITATLEASANLSDGEGSAKLELLRTDAGKSGRVDLDLSYANATGQTEISITAEEGPGGVAARLMGLPGDPAVRLAVEGSGPIRNLVTTIALETDGQPRLDGEVTVAAAEGGGTEFSADIAGDLAPLFLPEYQDFFGPEIALRTAGLRGPLGQISLRSLSVTTRALQLDGAAEIAADGLPQRLTLEGRLGLPDGSAVLLPLSGEVETRLTSADIRLGFDAARGDGWRASASLQGLQRDDLQLDQAELTGSGRITRRAPADGGDIVGGTLRFSAEGVAPADAALAEALGSAVTGRAIFDWQRGGLGLRIGQLTLDGSDYGLALNGRLGDLANGFPVSGRIEARYDDLTRLAGLAGRPLSGAVRLTAKGDGSLLGGDFDGDAELATTNLAIGIDEADRLLTGRSTMTLSAKRDESGLLLRQFDLLARQLTAEASGRLSSTGNDITAGFTFADLSVLGAGYDGSLRAEARFTGTLDEGQVQLDGTGQSLRSGIADLDGLLTGESRVTLDVGLRDGRYDITTARIGNAQINATAEGHYDPAGSDLALRVALPDIGAVRRSFRGGLNADLRATGTLDAGRLELRGQGRGLGIGQPQADRLLAGQSTIEASVNLRDGRLEVESARLNNPQLEARATGTVSDSLRRIALEGRLANLALIMPEFPGPVRLSGTVTENSSGFVVDLAGTGPGGIDARVAGRLAPDFGTADLSVTGSAQAALANPFLGTRAVSGQTRFDLRLNGPLALSSLSGNAQLSGGRFSDPALPFSLEGIEAQARLGGGSVNLNGTLGATSGGQMRVSGSVGMAAPFASNLTVALEGLRLRDPDFYRTTLDGELRLSGPLTGGGLIAGRIEVGETELRIPDTGFSGGGDLAGLQHQGEPGAVRTTRARAGFPATEPGSAETRRGSGAFRLDLLVNAPARIFIRGRGLDAELGGSVTLRGTTADIIPFGQFDLIRGRFDILGKRLDLTSARLSMQGGLIPYLDVRASNESDGIVTSIIVEGPANEPEVRFASSPELPQEEVLARLLFGRGLDKISALQAAQLAAAVATLAGRGGEGIIGSLRRGFGLDDLDLQTDAEGNASLTAGKYISENVYTEVEVDQEGRSRINLNLDVKPGVTVRGSMGASGEAGIGIFVEKDY</sequence>
<evidence type="ECO:0000259" key="6">
    <source>
        <dbReference type="Pfam" id="PF04357"/>
    </source>
</evidence>
<proteinExistence type="predicted"/>
<accession>A0A8K0V5D3</accession>
<reference evidence="7" key="1">
    <citation type="submission" date="2021-01" db="EMBL/GenBank/DDBJ databases">
        <title>Tabrizicola alba sp. nov. a motile alkaliphilic bacterium isolated from a soda lake.</title>
        <authorList>
            <person name="Szuroczki S."/>
            <person name="Abbaszade G."/>
            <person name="Schumann P."/>
            <person name="Toth E."/>
        </authorList>
    </citation>
    <scope>NUCLEOTIDE SEQUENCE</scope>
    <source>
        <strain evidence="7">DMG-N-6</strain>
    </source>
</reference>
<dbReference type="GO" id="GO:0009306">
    <property type="term" value="P:protein secretion"/>
    <property type="evidence" value="ECO:0007669"/>
    <property type="project" value="InterPro"/>
</dbReference>
<dbReference type="InterPro" id="IPR007452">
    <property type="entry name" value="TamB_C"/>
</dbReference>
<protein>
    <submittedName>
        <fullName evidence="7">Translocation/assembly module TamB domain-containing protein</fullName>
    </submittedName>
</protein>
<dbReference type="EMBL" id="JAESVN010000001">
    <property type="protein sequence ID" value="MBL4915698.1"/>
    <property type="molecule type" value="Genomic_DNA"/>
</dbReference>
<evidence type="ECO:0000256" key="3">
    <source>
        <dbReference type="ARBA" id="ARBA00022989"/>
    </source>
</evidence>
<evidence type="ECO:0000256" key="2">
    <source>
        <dbReference type="ARBA" id="ARBA00022692"/>
    </source>
</evidence>
<comment type="caution">
    <text evidence="7">The sequence shown here is derived from an EMBL/GenBank/DDBJ whole genome shotgun (WGS) entry which is preliminary data.</text>
</comment>
<gene>
    <name evidence="7" type="ORF">JL811_00570</name>
</gene>
<feature type="domain" description="Translocation and assembly module TamB C-terminal" evidence="6">
    <location>
        <begin position="937"/>
        <end position="1279"/>
    </location>
</feature>
<evidence type="ECO:0000313" key="7">
    <source>
        <dbReference type="EMBL" id="MBL4915698.1"/>
    </source>
</evidence>
<keyword evidence="5" id="KW-0732">Signal</keyword>
<keyword evidence="8" id="KW-1185">Reference proteome</keyword>
<dbReference type="PANTHER" id="PTHR36985:SF1">
    <property type="entry name" value="TRANSLOCATION AND ASSEMBLY MODULE SUBUNIT TAMB"/>
    <property type="match status" value="1"/>
</dbReference>
<dbReference type="GO" id="GO:0097347">
    <property type="term" value="C:TAM protein secretion complex"/>
    <property type="evidence" value="ECO:0007669"/>
    <property type="project" value="TreeGrafter"/>
</dbReference>
<dbReference type="Proteomes" id="UP000648908">
    <property type="component" value="Unassembled WGS sequence"/>
</dbReference>
<dbReference type="PANTHER" id="PTHR36985">
    <property type="entry name" value="TRANSLOCATION AND ASSEMBLY MODULE SUBUNIT TAMB"/>
    <property type="match status" value="1"/>
</dbReference>